<dbReference type="InterPro" id="IPR025753">
    <property type="entry name" value="AAA_N_dom"/>
</dbReference>
<dbReference type="InterPro" id="IPR003959">
    <property type="entry name" value="ATPase_AAA_core"/>
</dbReference>
<dbReference type="InterPro" id="IPR027417">
    <property type="entry name" value="P-loop_NTPase"/>
</dbReference>
<dbReference type="Gene3D" id="6.10.280.40">
    <property type="match status" value="1"/>
</dbReference>
<dbReference type="InterPro" id="IPR050747">
    <property type="entry name" value="Mitochondrial_chaperone_BCS1"/>
</dbReference>
<dbReference type="PANTHER" id="PTHR23070">
    <property type="entry name" value="BCS1 AAA-TYPE ATPASE"/>
    <property type="match status" value="1"/>
</dbReference>
<dbReference type="Proteomes" id="UP001210211">
    <property type="component" value="Unassembled WGS sequence"/>
</dbReference>
<reference evidence="7 8" key="1">
    <citation type="journal article" date="2022" name="Cell">
        <title>Repeat-based holocentromeres influence genome architecture and karyotype evolution.</title>
        <authorList>
            <person name="Hofstatter P.G."/>
            <person name="Thangavel G."/>
            <person name="Lux T."/>
            <person name="Neumann P."/>
            <person name="Vondrak T."/>
            <person name="Novak P."/>
            <person name="Zhang M."/>
            <person name="Costa L."/>
            <person name="Castellani M."/>
            <person name="Scott A."/>
            <person name="Toegelov H."/>
            <person name="Fuchs J."/>
            <person name="Mata-Sucre Y."/>
            <person name="Dias Y."/>
            <person name="Vanzela A.L.L."/>
            <person name="Huettel B."/>
            <person name="Almeida C.C.S."/>
            <person name="Simkova H."/>
            <person name="Souza G."/>
            <person name="Pedrosa-Harand A."/>
            <person name="Macas J."/>
            <person name="Mayer K.F.X."/>
            <person name="Houben A."/>
            <person name="Marques A."/>
        </authorList>
    </citation>
    <scope>NUCLEOTIDE SEQUENCE [LARGE SCALE GENOMIC DNA]</scope>
    <source>
        <strain evidence="7">RhyTen1mFocal</strain>
    </source>
</reference>
<keyword evidence="3" id="KW-0460">Magnesium</keyword>
<dbReference type="InterPro" id="IPR003593">
    <property type="entry name" value="AAA+_ATPase"/>
</dbReference>
<evidence type="ECO:0000313" key="8">
    <source>
        <dbReference type="Proteomes" id="UP001210211"/>
    </source>
</evidence>
<dbReference type="CDD" id="cd19510">
    <property type="entry name" value="RecA-like_BCS1"/>
    <property type="match status" value="1"/>
</dbReference>
<dbReference type="Gene3D" id="3.40.50.300">
    <property type="entry name" value="P-loop containing nucleotide triphosphate hydrolases"/>
    <property type="match status" value="1"/>
</dbReference>
<evidence type="ECO:0000256" key="1">
    <source>
        <dbReference type="ARBA" id="ARBA00001946"/>
    </source>
</evidence>
<dbReference type="PROSITE" id="PS00674">
    <property type="entry name" value="AAA"/>
    <property type="match status" value="1"/>
</dbReference>
<accession>A0AAD5ZUH0</accession>
<dbReference type="GO" id="GO:0005524">
    <property type="term" value="F:ATP binding"/>
    <property type="evidence" value="ECO:0007669"/>
    <property type="project" value="InterPro"/>
</dbReference>
<dbReference type="AlphaFoldDB" id="A0AAD5ZUH0"/>
<name>A0AAD5ZUH0_9POAL</name>
<dbReference type="SUPFAM" id="SSF52540">
    <property type="entry name" value="P-loop containing nucleoside triphosphate hydrolases"/>
    <property type="match status" value="1"/>
</dbReference>
<dbReference type="Pfam" id="PF14223">
    <property type="entry name" value="Retrotran_gag_2"/>
    <property type="match status" value="1"/>
</dbReference>
<keyword evidence="8" id="KW-1185">Reference proteome</keyword>
<dbReference type="GO" id="GO:0016887">
    <property type="term" value="F:ATP hydrolysis activity"/>
    <property type="evidence" value="ECO:0007669"/>
    <property type="project" value="InterPro"/>
</dbReference>
<dbReference type="SMART" id="SM00382">
    <property type="entry name" value="AAA"/>
    <property type="match status" value="1"/>
</dbReference>
<comment type="caution">
    <text evidence="7">The sequence shown here is derived from an EMBL/GenBank/DDBJ whole genome shotgun (WGS) entry which is preliminary data.</text>
</comment>
<comment type="similarity">
    <text evidence="2">Belongs to the AAA ATPase family. BCS1 subfamily.</text>
</comment>
<sequence>MAEASASSSVSTTPSSSSSNNASIELLNLPISTKLNQNNFLDWQSQIVPLLHEYELFKYVESPNLPSPTIISGETVQPNPDYLQWHEQDQLLLGWLRSSLSEPVLDQVVLCTTSAALWSMLHQTSSDSSNARVNELQQQLQGITKGESTCAEYIQKLRSIADELAFIGAPVPDNDLVNYTLRGLGPDFNPLVFEINARSEPISLPSFHSLLLTTETRLNSQHTTTRLPATPNPRAFYSNPRPRYPYGPYPNLNPRLYRPPPYRFTGPRPNYYRRPNYPGLRPPPQYPRPNYYRWPSNPGSRPPSGPPQCARPTIQFAPRNPQNNFNLRRPPPPPFNPFPRPVRPPPQFPNASLPVGPCLVPHEVRDFIFSGLSRIMQSRVLSEHTITIKENEGLSTNQVFDAVRIYLASRVNTDMQRLRVSRVDESKSMIISMKAGEEMLDSFEGIDFKWKLVVNERSSVSINSNNINRKQLEMRSFELNFHKEHKDKALNKYLPFILERAKEITEQDRTLKIYMNNWCNWVSVDLHHPSTFDTLAIDSELKQTLMDDLARFVKGKDYYKRIGKAWKRGYLLYGPPGTGKSSLVAAMANYLKFNVYDLDLTKVMTTSNFRTLLIRMSNHSILLIEDIDCMVNLNRTNGNKSIKLSGLLNFIDGIWSSSGEERIIVLTTNYKERLDQALTRPGRMDMHIHMGYCGPCGFRVLARNYHSIDDHELFPKIEGLLKEVEVTPADVAEMLMKSEDGDVALNGLVEFFNSKKGEKVGPNVGGLFN</sequence>
<gene>
    <name evidence="7" type="ORF">LUZ61_007956</name>
</gene>
<evidence type="ECO:0000259" key="6">
    <source>
        <dbReference type="SMART" id="SM00382"/>
    </source>
</evidence>
<feature type="region of interest" description="Disordered" evidence="5">
    <location>
        <begin position="219"/>
        <end position="336"/>
    </location>
</feature>
<dbReference type="Pfam" id="PF14363">
    <property type="entry name" value="AAA_assoc"/>
    <property type="match status" value="1"/>
</dbReference>
<dbReference type="Pfam" id="PF00004">
    <property type="entry name" value="AAA"/>
    <property type="match status" value="1"/>
</dbReference>
<feature type="region of interest" description="Disordered" evidence="5">
    <location>
        <begin position="1"/>
        <end position="21"/>
    </location>
</feature>
<comment type="cofactor">
    <cofactor evidence="1">
        <name>Mg(2+)</name>
        <dbReference type="ChEBI" id="CHEBI:18420"/>
    </cofactor>
</comment>
<organism evidence="7 8">
    <name type="scientific">Rhynchospora tenuis</name>
    <dbReference type="NCBI Taxonomy" id="198213"/>
    <lineage>
        <taxon>Eukaryota</taxon>
        <taxon>Viridiplantae</taxon>
        <taxon>Streptophyta</taxon>
        <taxon>Embryophyta</taxon>
        <taxon>Tracheophyta</taxon>
        <taxon>Spermatophyta</taxon>
        <taxon>Magnoliopsida</taxon>
        <taxon>Liliopsida</taxon>
        <taxon>Poales</taxon>
        <taxon>Cyperaceae</taxon>
        <taxon>Cyperoideae</taxon>
        <taxon>Rhynchosporeae</taxon>
        <taxon>Rhynchospora</taxon>
    </lineage>
</organism>
<evidence type="ECO:0000256" key="2">
    <source>
        <dbReference type="ARBA" id="ARBA00007448"/>
    </source>
</evidence>
<dbReference type="GO" id="GO:0006950">
    <property type="term" value="P:response to stress"/>
    <property type="evidence" value="ECO:0007669"/>
    <property type="project" value="UniProtKB-ARBA"/>
</dbReference>
<evidence type="ECO:0000256" key="4">
    <source>
        <dbReference type="ARBA" id="ARBA00049360"/>
    </source>
</evidence>
<evidence type="ECO:0000256" key="3">
    <source>
        <dbReference type="ARBA" id="ARBA00022842"/>
    </source>
</evidence>
<dbReference type="InterPro" id="IPR003960">
    <property type="entry name" value="ATPase_AAA_CS"/>
</dbReference>
<dbReference type="EMBL" id="JAMRDG010000001">
    <property type="protein sequence ID" value="KAJ3704251.1"/>
    <property type="molecule type" value="Genomic_DNA"/>
</dbReference>
<feature type="compositionally biased region" description="Low complexity" evidence="5">
    <location>
        <begin position="267"/>
        <end position="279"/>
    </location>
</feature>
<protein>
    <recommendedName>
        <fullName evidence="6">AAA+ ATPase domain-containing protein</fullName>
    </recommendedName>
</protein>
<proteinExistence type="inferred from homology"/>
<feature type="compositionally biased region" description="Low complexity" evidence="5">
    <location>
        <begin position="318"/>
        <end position="328"/>
    </location>
</feature>
<evidence type="ECO:0000313" key="7">
    <source>
        <dbReference type="EMBL" id="KAJ3704251.1"/>
    </source>
</evidence>
<feature type="compositionally biased region" description="Low complexity" evidence="5">
    <location>
        <begin position="288"/>
        <end position="299"/>
    </location>
</feature>
<comment type="catalytic activity">
    <reaction evidence="4">
        <text>ATP + H2O = ADP + phosphate + H(+)</text>
        <dbReference type="Rhea" id="RHEA:13065"/>
        <dbReference type="ChEBI" id="CHEBI:15377"/>
        <dbReference type="ChEBI" id="CHEBI:15378"/>
        <dbReference type="ChEBI" id="CHEBI:30616"/>
        <dbReference type="ChEBI" id="CHEBI:43474"/>
        <dbReference type="ChEBI" id="CHEBI:456216"/>
    </reaction>
</comment>
<dbReference type="Pfam" id="PF25568">
    <property type="entry name" value="AAA_lid_At3g28540"/>
    <property type="match status" value="1"/>
</dbReference>
<dbReference type="InterPro" id="IPR058017">
    <property type="entry name" value="At3g28540-like_C"/>
</dbReference>
<feature type="domain" description="AAA+ ATPase" evidence="6">
    <location>
        <begin position="566"/>
        <end position="694"/>
    </location>
</feature>
<evidence type="ECO:0000256" key="5">
    <source>
        <dbReference type="SAM" id="MobiDB-lite"/>
    </source>
</evidence>